<dbReference type="EMBL" id="LGKO01000003">
    <property type="protein sequence ID" value="KPL83401.1"/>
    <property type="molecule type" value="Genomic_DNA"/>
</dbReference>
<dbReference type="OrthoDB" id="9803751at2"/>
<dbReference type="InterPro" id="IPR052701">
    <property type="entry name" value="GAG_Ulvan_Degrading_Sulfatases"/>
</dbReference>
<dbReference type="SUPFAM" id="SSF53649">
    <property type="entry name" value="Alkaline phosphatase-like"/>
    <property type="match status" value="1"/>
</dbReference>
<feature type="transmembrane region" description="Helical" evidence="1">
    <location>
        <begin position="55"/>
        <end position="80"/>
    </location>
</feature>
<dbReference type="AlphaFoldDB" id="A0A0P6Y2H8"/>
<evidence type="ECO:0000259" key="2">
    <source>
        <dbReference type="Pfam" id="PF00884"/>
    </source>
</evidence>
<dbReference type="RefSeq" id="WP_054521382.1">
    <property type="nucleotide sequence ID" value="NZ_LGKO01000003.1"/>
</dbReference>
<feature type="transmembrane region" description="Helical" evidence="1">
    <location>
        <begin position="162"/>
        <end position="180"/>
    </location>
</feature>
<accession>A0A0P6Y2H8</accession>
<dbReference type="PANTHER" id="PTHR43751">
    <property type="entry name" value="SULFATASE"/>
    <property type="match status" value="1"/>
</dbReference>
<dbReference type="Pfam" id="PF00884">
    <property type="entry name" value="Sulfatase"/>
    <property type="match status" value="1"/>
</dbReference>
<reference evidence="3 4" key="1">
    <citation type="submission" date="2015-07" db="EMBL/GenBank/DDBJ databases">
        <title>Whole genome sequence of Thermanaerothrix daxensis DSM 23592.</title>
        <authorList>
            <person name="Hemp J."/>
            <person name="Ward L.M."/>
            <person name="Pace L.A."/>
            <person name="Fischer W.W."/>
        </authorList>
    </citation>
    <scope>NUCLEOTIDE SEQUENCE [LARGE SCALE GENOMIC DNA]</scope>
    <source>
        <strain evidence="3 4">GNS-1</strain>
    </source>
</reference>
<keyword evidence="1" id="KW-1133">Transmembrane helix</keyword>
<feature type="domain" description="Sulfatase N-terminal" evidence="2">
    <location>
        <begin position="201"/>
        <end position="516"/>
    </location>
</feature>
<evidence type="ECO:0000313" key="3">
    <source>
        <dbReference type="EMBL" id="KPL83401.1"/>
    </source>
</evidence>
<feature type="transmembrane region" description="Helical" evidence="1">
    <location>
        <begin position="12"/>
        <end position="35"/>
    </location>
</feature>
<feature type="transmembrane region" description="Helical" evidence="1">
    <location>
        <begin position="123"/>
        <end position="141"/>
    </location>
</feature>
<keyword evidence="1" id="KW-0472">Membrane</keyword>
<dbReference type="Proteomes" id="UP000050544">
    <property type="component" value="Unassembled WGS sequence"/>
</dbReference>
<keyword evidence="1" id="KW-0812">Transmembrane</keyword>
<dbReference type="Gene3D" id="3.40.720.10">
    <property type="entry name" value="Alkaline Phosphatase, subunit A"/>
    <property type="match status" value="1"/>
</dbReference>
<evidence type="ECO:0000313" key="4">
    <source>
        <dbReference type="Proteomes" id="UP000050544"/>
    </source>
</evidence>
<gene>
    <name evidence="3" type="ORF">SE15_06900</name>
</gene>
<protein>
    <recommendedName>
        <fullName evidence="2">Sulfatase N-terminal domain-containing protein</fullName>
    </recommendedName>
</protein>
<evidence type="ECO:0000256" key="1">
    <source>
        <dbReference type="SAM" id="Phobius"/>
    </source>
</evidence>
<dbReference type="InterPro" id="IPR000917">
    <property type="entry name" value="Sulfatase_N"/>
</dbReference>
<dbReference type="InterPro" id="IPR017850">
    <property type="entry name" value="Alkaline_phosphatase_core_sf"/>
</dbReference>
<dbReference type="PANTHER" id="PTHR43751:SF3">
    <property type="entry name" value="SULFATASE N-TERMINAL DOMAIN-CONTAINING PROTEIN"/>
    <property type="match status" value="1"/>
</dbReference>
<sequence length="635" mass="72387">MLRKLSPFSSEEPAWSGLFLLTFTASIVYTFSEWLFIITKPSSIAILPLLQKVRIFLLSLGVVSTIGFALLAFIGLLWLILKWRWLKPIATLLPAGILSGTTLLLVDNFTYTLFHWGIATSSGWTRAMYMLAFLGMLYGWTRKVNAWLISEEKRRHNHYFRFAPIALTGLVILLLALTYVPPHAVRPLNANPDAPTTKKLPHILLITADGLNANHLSVYGYQRDTTPNLRQLAERSLVAENAYSNCAYTAGSVVSILTGKYPTTTRVIYRPDKLRDKDAFEHLPYILKSYGYFGVQYSWPHHVDAYALNFQSGFDIANGVIFAQSPVLTNLQKYLDEDSADYMYEILNRIVDRLRHIFFLKDMTDYRLLVPTNPEVFSLEDRDKLEKAIEILITSDKPVFAHIHWMGTHGPKFHPGTQIFSQGKNINDQEAWDPDFYDDAILEFDQAMGRLLDTLETHGLADQTVLIVASDHGQQWKATTRLPWIIHFPQDAYRRRIQDEVQSLDIAPTLLDYLGIPQPMWMEGASVLRVDPGPRPIFSTGIGDEVKVDSKTRQLIPETIKPPFYNIDYISVVSCNWWYRLKLNSRVWESGQIEDSTATCTPLPPEQVFTLIVEHLKERGFDTSGLGSFDDIQHP</sequence>
<keyword evidence="4" id="KW-1185">Reference proteome</keyword>
<dbReference type="STRING" id="869279.SE15_06900"/>
<organism evidence="3 4">
    <name type="scientific">Thermanaerothrix daxensis</name>
    <dbReference type="NCBI Taxonomy" id="869279"/>
    <lineage>
        <taxon>Bacteria</taxon>
        <taxon>Bacillati</taxon>
        <taxon>Chloroflexota</taxon>
        <taxon>Anaerolineae</taxon>
        <taxon>Anaerolineales</taxon>
        <taxon>Anaerolineaceae</taxon>
        <taxon>Thermanaerothrix</taxon>
    </lineage>
</organism>
<comment type="caution">
    <text evidence="3">The sequence shown here is derived from an EMBL/GenBank/DDBJ whole genome shotgun (WGS) entry which is preliminary data.</text>
</comment>
<proteinExistence type="predicted"/>
<name>A0A0P6Y2H8_9CHLR</name>
<dbReference type="CDD" id="cd16148">
    <property type="entry name" value="sulfatase_like"/>
    <property type="match status" value="1"/>
</dbReference>